<evidence type="ECO:0000313" key="5">
    <source>
        <dbReference type="Proteomes" id="UP000297245"/>
    </source>
</evidence>
<feature type="transmembrane region" description="Helical" evidence="2">
    <location>
        <begin position="115"/>
        <end position="137"/>
    </location>
</feature>
<feature type="region of interest" description="Disordered" evidence="1">
    <location>
        <begin position="254"/>
        <end position="276"/>
    </location>
</feature>
<sequence length="276" mass="31178">MLSLGFLFHSVAVCCILYGVALMQCWSYFRKFKRRDGWAIQALIKATRPLLVSFKIGQRDLIIELIFSGFVAFLVQHQQKLLLGWIRVTLYYFVGVVLSQYTLLAELAIQDDISIVTNVLGLLADVSISFFMIFLLQRSKTGFKRSTDMLNRLIIFSVNTGLPTSLTSILTVVLLEAAPGTFIYIFIYLLLCHFYTNCLLITLNGRDAIRSASQPTSTDQYAMSIPLEISGRTTTNQNLSTQEPIAIRIQQTTQNFQSDDAKDSQSYGREHDVEAK</sequence>
<evidence type="ECO:0000256" key="2">
    <source>
        <dbReference type="SAM" id="Phobius"/>
    </source>
</evidence>
<protein>
    <recommendedName>
        <fullName evidence="3">DUF6534 domain-containing protein</fullName>
    </recommendedName>
</protein>
<dbReference type="Pfam" id="PF20152">
    <property type="entry name" value="DUF6534"/>
    <property type="match status" value="1"/>
</dbReference>
<dbReference type="PANTHER" id="PTHR40465">
    <property type="entry name" value="CHROMOSOME 1, WHOLE GENOME SHOTGUN SEQUENCE"/>
    <property type="match status" value="1"/>
</dbReference>
<feature type="transmembrane region" description="Helical" evidence="2">
    <location>
        <begin position="149"/>
        <end position="175"/>
    </location>
</feature>
<dbReference type="EMBL" id="ML179619">
    <property type="protein sequence ID" value="THU84142.1"/>
    <property type="molecule type" value="Genomic_DNA"/>
</dbReference>
<dbReference type="Proteomes" id="UP000297245">
    <property type="component" value="Unassembled WGS sequence"/>
</dbReference>
<organism evidence="4 5">
    <name type="scientific">Dendrothele bispora (strain CBS 962.96)</name>
    <dbReference type="NCBI Taxonomy" id="1314807"/>
    <lineage>
        <taxon>Eukaryota</taxon>
        <taxon>Fungi</taxon>
        <taxon>Dikarya</taxon>
        <taxon>Basidiomycota</taxon>
        <taxon>Agaricomycotina</taxon>
        <taxon>Agaricomycetes</taxon>
        <taxon>Agaricomycetidae</taxon>
        <taxon>Agaricales</taxon>
        <taxon>Agaricales incertae sedis</taxon>
        <taxon>Dendrothele</taxon>
    </lineage>
</organism>
<keyword evidence="2" id="KW-0812">Transmembrane</keyword>
<keyword evidence="5" id="KW-1185">Reference proteome</keyword>
<evidence type="ECO:0000256" key="1">
    <source>
        <dbReference type="SAM" id="MobiDB-lite"/>
    </source>
</evidence>
<keyword evidence="2" id="KW-0472">Membrane</keyword>
<dbReference type="OrthoDB" id="3263055at2759"/>
<evidence type="ECO:0000313" key="4">
    <source>
        <dbReference type="EMBL" id="THU84142.1"/>
    </source>
</evidence>
<dbReference type="InterPro" id="IPR045339">
    <property type="entry name" value="DUF6534"/>
</dbReference>
<dbReference type="AlphaFoldDB" id="A0A4S8L684"/>
<feature type="compositionally biased region" description="Basic and acidic residues" evidence="1">
    <location>
        <begin position="259"/>
        <end position="276"/>
    </location>
</feature>
<feature type="transmembrane region" description="Helical" evidence="2">
    <location>
        <begin position="181"/>
        <end position="203"/>
    </location>
</feature>
<dbReference type="PANTHER" id="PTHR40465:SF1">
    <property type="entry name" value="DUF6534 DOMAIN-CONTAINING PROTEIN"/>
    <property type="match status" value="1"/>
</dbReference>
<name>A0A4S8L684_DENBC</name>
<feature type="transmembrane region" description="Helical" evidence="2">
    <location>
        <begin position="90"/>
        <end position="109"/>
    </location>
</feature>
<accession>A0A4S8L684</accession>
<gene>
    <name evidence="4" type="ORF">K435DRAFT_843799</name>
</gene>
<feature type="transmembrane region" description="Helical" evidence="2">
    <location>
        <begin position="6"/>
        <end position="29"/>
    </location>
</feature>
<feature type="domain" description="DUF6534" evidence="3">
    <location>
        <begin position="122"/>
        <end position="207"/>
    </location>
</feature>
<evidence type="ECO:0000259" key="3">
    <source>
        <dbReference type="Pfam" id="PF20152"/>
    </source>
</evidence>
<proteinExistence type="predicted"/>
<reference evidence="4 5" key="1">
    <citation type="journal article" date="2019" name="Nat. Ecol. Evol.">
        <title>Megaphylogeny resolves global patterns of mushroom evolution.</title>
        <authorList>
            <person name="Varga T."/>
            <person name="Krizsan K."/>
            <person name="Foldi C."/>
            <person name="Dima B."/>
            <person name="Sanchez-Garcia M."/>
            <person name="Sanchez-Ramirez S."/>
            <person name="Szollosi G.J."/>
            <person name="Szarkandi J.G."/>
            <person name="Papp V."/>
            <person name="Albert L."/>
            <person name="Andreopoulos W."/>
            <person name="Angelini C."/>
            <person name="Antonin V."/>
            <person name="Barry K.W."/>
            <person name="Bougher N.L."/>
            <person name="Buchanan P."/>
            <person name="Buyck B."/>
            <person name="Bense V."/>
            <person name="Catcheside P."/>
            <person name="Chovatia M."/>
            <person name="Cooper J."/>
            <person name="Damon W."/>
            <person name="Desjardin D."/>
            <person name="Finy P."/>
            <person name="Geml J."/>
            <person name="Haridas S."/>
            <person name="Hughes K."/>
            <person name="Justo A."/>
            <person name="Karasinski D."/>
            <person name="Kautmanova I."/>
            <person name="Kiss B."/>
            <person name="Kocsube S."/>
            <person name="Kotiranta H."/>
            <person name="LaButti K.M."/>
            <person name="Lechner B.E."/>
            <person name="Liimatainen K."/>
            <person name="Lipzen A."/>
            <person name="Lukacs Z."/>
            <person name="Mihaltcheva S."/>
            <person name="Morgado L.N."/>
            <person name="Niskanen T."/>
            <person name="Noordeloos M.E."/>
            <person name="Ohm R.A."/>
            <person name="Ortiz-Santana B."/>
            <person name="Ovrebo C."/>
            <person name="Racz N."/>
            <person name="Riley R."/>
            <person name="Savchenko A."/>
            <person name="Shiryaev A."/>
            <person name="Soop K."/>
            <person name="Spirin V."/>
            <person name="Szebenyi C."/>
            <person name="Tomsovsky M."/>
            <person name="Tulloss R.E."/>
            <person name="Uehling J."/>
            <person name="Grigoriev I.V."/>
            <person name="Vagvolgyi C."/>
            <person name="Papp T."/>
            <person name="Martin F.M."/>
            <person name="Miettinen O."/>
            <person name="Hibbett D.S."/>
            <person name="Nagy L.G."/>
        </authorList>
    </citation>
    <scope>NUCLEOTIDE SEQUENCE [LARGE SCALE GENOMIC DNA]</scope>
    <source>
        <strain evidence="4 5">CBS 962.96</strain>
    </source>
</reference>
<keyword evidence="2" id="KW-1133">Transmembrane helix</keyword>